<dbReference type="EMBL" id="CAOJ01015198">
    <property type="protein sequence ID" value="CCO35869.1"/>
    <property type="molecule type" value="Genomic_DNA"/>
</dbReference>
<dbReference type="InterPro" id="IPR000182">
    <property type="entry name" value="GNAT_dom"/>
</dbReference>
<gene>
    <name evidence="2" type="ORF">BN14_09990</name>
</gene>
<comment type="caution">
    <text evidence="2">The sequence shown here is derived from an EMBL/GenBank/DDBJ whole genome shotgun (WGS) entry which is preliminary data.</text>
</comment>
<dbReference type="CDD" id="cd04301">
    <property type="entry name" value="NAT_SF"/>
    <property type="match status" value="1"/>
</dbReference>
<name>M5C941_THACB</name>
<dbReference type="SUPFAM" id="SSF55729">
    <property type="entry name" value="Acyl-CoA N-acyltransferases (Nat)"/>
    <property type="match status" value="1"/>
</dbReference>
<evidence type="ECO:0000313" key="2">
    <source>
        <dbReference type="EMBL" id="CCO35869.1"/>
    </source>
</evidence>
<dbReference type="PROSITE" id="PS51186">
    <property type="entry name" value="GNAT"/>
    <property type="match status" value="1"/>
</dbReference>
<evidence type="ECO:0000313" key="3">
    <source>
        <dbReference type="Proteomes" id="UP000012065"/>
    </source>
</evidence>
<dbReference type="GO" id="GO:0016747">
    <property type="term" value="F:acyltransferase activity, transferring groups other than amino-acyl groups"/>
    <property type="evidence" value="ECO:0007669"/>
    <property type="project" value="InterPro"/>
</dbReference>
<dbReference type="AlphaFoldDB" id="M5C941"/>
<reference evidence="2 3" key="1">
    <citation type="journal article" date="2013" name="J. Biotechnol.">
        <title>Establishment and interpretation of the genome sequence of the phytopathogenic fungus Rhizoctonia solani AG1-IB isolate 7/3/14.</title>
        <authorList>
            <person name="Wibberg D.W."/>
            <person name="Jelonek L.J."/>
            <person name="Rupp O.R."/>
            <person name="Hennig M.H."/>
            <person name="Eikmeyer F.E."/>
            <person name="Goesmann A.G."/>
            <person name="Hartmann A.H."/>
            <person name="Borriss R.B."/>
            <person name="Grosch R.G."/>
            <person name="Puehler A.P."/>
            <person name="Schlueter A.S."/>
        </authorList>
    </citation>
    <scope>NUCLEOTIDE SEQUENCE [LARGE SCALE GENOMIC DNA]</scope>
    <source>
        <strain evidence="3">AG1-IB / isolate 7/3/14</strain>
    </source>
</reference>
<dbReference type="Gene3D" id="3.40.630.30">
    <property type="match status" value="1"/>
</dbReference>
<dbReference type="InterPro" id="IPR016181">
    <property type="entry name" value="Acyl_CoA_acyltransferase"/>
</dbReference>
<organism evidence="2 3">
    <name type="scientific">Thanatephorus cucumeris (strain AG1-IB / isolate 7/3/14)</name>
    <name type="common">Lettuce bottom rot fungus</name>
    <name type="synonym">Rhizoctonia solani</name>
    <dbReference type="NCBI Taxonomy" id="1108050"/>
    <lineage>
        <taxon>Eukaryota</taxon>
        <taxon>Fungi</taxon>
        <taxon>Dikarya</taxon>
        <taxon>Basidiomycota</taxon>
        <taxon>Agaricomycotina</taxon>
        <taxon>Agaricomycetes</taxon>
        <taxon>Cantharellales</taxon>
        <taxon>Ceratobasidiaceae</taxon>
        <taxon>Rhizoctonia</taxon>
        <taxon>Rhizoctonia solani AG-1</taxon>
    </lineage>
</organism>
<evidence type="ECO:0000259" key="1">
    <source>
        <dbReference type="PROSITE" id="PS51186"/>
    </source>
</evidence>
<feature type="domain" description="N-acetyltransferase" evidence="1">
    <location>
        <begin position="1"/>
        <end position="148"/>
    </location>
</feature>
<dbReference type="Pfam" id="PF00583">
    <property type="entry name" value="Acetyltransf_1"/>
    <property type="match status" value="1"/>
</dbReference>
<sequence>MLRPAKSDDLPTLRAIRDAAQNRLVQIGSLQFLSDVEHTEHYWLFSTSDVPIGMCRIDPCAPSHIEPYLSPRPDAYLSSLTIHPDSQSRGLGKQLVSELQATGKSMGLDVWAGNDRLRKWYEALGWRHIATVEEVDHDQKYDVAVSPRLMSGWATAFFVS</sequence>
<dbReference type="Proteomes" id="UP000012065">
    <property type="component" value="Unassembled WGS sequence"/>
</dbReference>
<dbReference type="HOGENOM" id="CLU_1653345_0_0_1"/>
<proteinExistence type="predicted"/>
<accession>M5C941</accession>
<protein>
    <recommendedName>
        <fullName evidence="1">N-acetyltransferase domain-containing protein</fullName>
    </recommendedName>
</protein>